<comment type="caution">
    <text evidence="2">The sequence shown here is derived from an EMBL/GenBank/DDBJ whole genome shotgun (WGS) entry which is preliminary data.</text>
</comment>
<keyword evidence="1" id="KW-1133">Transmembrane helix</keyword>
<keyword evidence="3" id="KW-1185">Reference proteome</keyword>
<evidence type="ECO:0000256" key="1">
    <source>
        <dbReference type="SAM" id="Phobius"/>
    </source>
</evidence>
<reference evidence="2 3" key="1">
    <citation type="submission" date="2020-07" db="EMBL/GenBank/DDBJ databases">
        <title>Bacterium isolated from marien macroalgae.</title>
        <authorList>
            <person name="Zhu K."/>
            <person name="Lu D."/>
            <person name="Du Z."/>
        </authorList>
    </citation>
    <scope>NUCLEOTIDE SEQUENCE [LARGE SCALE GENOMIC DNA]</scope>
    <source>
        <strain evidence="2 3">3-1745</strain>
    </source>
</reference>
<gene>
    <name evidence="2" type="ORF">H1S06_07555</name>
</gene>
<protein>
    <submittedName>
        <fullName evidence="2">TerB family tellurite resistance protein</fullName>
    </submittedName>
</protein>
<organism evidence="2 3">
    <name type="scientific">Marinobacterium marinum</name>
    <dbReference type="NCBI Taxonomy" id="2756129"/>
    <lineage>
        <taxon>Bacteria</taxon>
        <taxon>Pseudomonadati</taxon>
        <taxon>Pseudomonadota</taxon>
        <taxon>Gammaproteobacteria</taxon>
        <taxon>Oceanospirillales</taxon>
        <taxon>Oceanospirillaceae</taxon>
        <taxon>Marinobacterium</taxon>
    </lineage>
</organism>
<dbReference type="SUPFAM" id="SSF158682">
    <property type="entry name" value="TerB-like"/>
    <property type="match status" value="1"/>
</dbReference>
<proteinExistence type="predicted"/>
<evidence type="ECO:0000313" key="2">
    <source>
        <dbReference type="EMBL" id="MBA4502218.1"/>
    </source>
</evidence>
<feature type="transmembrane region" description="Helical" evidence="1">
    <location>
        <begin position="90"/>
        <end position="112"/>
    </location>
</feature>
<feature type="transmembrane region" description="Helical" evidence="1">
    <location>
        <begin position="66"/>
        <end position="84"/>
    </location>
</feature>
<accession>A0A7W1WXT6</accession>
<name>A0A7W1WXT6_9GAMM</name>
<keyword evidence="1" id="KW-0812">Transmembrane</keyword>
<dbReference type="AlphaFoldDB" id="A0A7W1WXT6"/>
<dbReference type="RefSeq" id="WP_181738825.1">
    <property type="nucleotide sequence ID" value="NZ_JACEMT010000043.1"/>
</dbReference>
<evidence type="ECO:0000313" key="3">
    <source>
        <dbReference type="Proteomes" id="UP000538931"/>
    </source>
</evidence>
<dbReference type="EMBL" id="JACEMT010000043">
    <property type="protein sequence ID" value="MBA4502218.1"/>
    <property type="molecule type" value="Genomic_DNA"/>
</dbReference>
<dbReference type="Proteomes" id="UP000538931">
    <property type="component" value="Unassembled WGS sequence"/>
</dbReference>
<dbReference type="InterPro" id="IPR029024">
    <property type="entry name" value="TerB-like"/>
</dbReference>
<keyword evidence="1" id="KW-0472">Membrane</keyword>
<sequence>MTMTQENSPSWAQGIEQVLANDLRFKAQLDIGEDAFASLKLKRYLLDALDAGNGAITGAAIAKSSFVAGTFFAPSGILGLLGLGTAVTPLGWAIAAGALGAGLSVVIGKTFVRGNSSRVKVIPEFINTPLDILAVGLFDLIATLSLKVATTETPSSADERAFLEQYFIREWGYDPTFVTTGLDAIHAELAQCSLHEVAQTLAGYKQRNPDCNYKTMSTEVLRLIDQVIAVDGLPSEQENIARDQVKAIFDEAGSLKLGDKINTLARNIGNGSQRSLVMIGRGGKGVYTRLRGTIRRQKRQTNTPEED</sequence>